<feature type="compositionally biased region" description="Basic and acidic residues" evidence="1">
    <location>
        <begin position="655"/>
        <end position="664"/>
    </location>
</feature>
<comment type="caution">
    <text evidence="2">The sequence shown here is derived from an EMBL/GenBank/DDBJ whole genome shotgun (WGS) entry which is preliminary data.</text>
</comment>
<dbReference type="EMBL" id="BLXT01001969">
    <property type="protein sequence ID" value="GFN89964.1"/>
    <property type="molecule type" value="Genomic_DNA"/>
</dbReference>
<reference evidence="2 3" key="1">
    <citation type="journal article" date="2021" name="Elife">
        <title>Chloroplast acquisition without the gene transfer in kleptoplastic sea slugs, Plakobranchus ocellatus.</title>
        <authorList>
            <person name="Maeda T."/>
            <person name="Takahashi S."/>
            <person name="Yoshida T."/>
            <person name="Shimamura S."/>
            <person name="Takaki Y."/>
            <person name="Nagai Y."/>
            <person name="Toyoda A."/>
            <person name="Suzuki Y."/>
            <person name="Arimoto A."/>
            <person name="Ishii H."/>
            <person name="Satoh N."/>
            <person name="Nishiyama T."/>
            <person name="Hasebe M."/>
            <person name="Maruyama T."/>
            <person name="Minagawa J."/>
            <person name="Obokata J."/>
            <person name="Shigenobu S."/>
        </authorList>
    </citation>
    <scope>NUCLEOTIDE SEQUENCE [LARGE SCALE GENOMIC DNA]</scope>
</reference>
<dbReference type="AlphaFoldDB" id="A0AAV3Z5Z4"/>
<evidence type="ECO:0000256" key="1">
    <source>
        <dbReference type="SAM" id="MobiDB-lite"/>
    </source>
</evidence>
<feature type="compositionally biased region" description="Polar residues" evidence="1">
    <location>
        <begin position="297"/>
        <end position="319"/>
    </location>
</feature>
<feature type="region of interest" description="Disordered" evidence="1">
    <location>
        <begin position="655"/>
        <end position="694"/>
    </location>
</feature>
<feature type="compositionally biased region" description="Polar residues" evidence="1">
    <location>
        <begin position="337"/>
        <end position="346"/>
    </location>
</feature>
<feature type="region of interest" description="Disordered" evidence="1">
    <location>
        <begin position="337"/>
        <end position="410"/>
    </location>
</feature>
<gene>
    <name evidence="2" type="ORF">PoB_001647000</name>
</gene>
<feature type="compositionally biased region" description="Low complexity" evidence="1">
    <location>
        <begin position="665"/>
        <end position="678"/>
    </location>
</feature>
<evidence type="ECO:0000313" key="3">
    <source>
        <dbReference type="Proteomes" id="UP000735302"/>
    </source>
</evidence>
<proteinExistence type="predicted"/>
<organism evidence="2 3">
    <name type="scientific">Plakobranchus ocellatus</name>
    <dbReference type="NCBI Taxonomy" id="259542"/>
    <lineage>
        <taxon>Eukaryota</taxon>
        <taxon>Metazoa</taxon>
        <taxon>Spiralia</taxon>
        <taxon>Lophotrochozoa</taxon>
        <taxon>Mollusca</taxon>
        <taxon>Gastropoda</taxon>
        <taxon>Heterobranchia</taxon>
        <taxon>Euthyneura</taxon>
        <taxon>Panpulmonata</taxon>
        <taxon>Sacoglossa</taxon>
        <taxon>Placobranchoidea</taxon>
        <taxon>Plakobranchidae</taxon>
        <taxon>Plakobranchus</taxon>
    </lineage>
</organism>
<dbReference type="Proteomes" id="UP000735302">
    <property type="component" value="Unassembled WGS sequence"/>
</dbReference>
<feature type="compositionally biased region" description="Polar residues" evidence="1">
    <location>
        <begin position="397"/>
        <end position="410"/>
    </location>
</feature>
<protein>
    <submittedName>
        <fullName evidence="2">Uncharacterized protein</fullName>
    </submittedName>
</protein>
<keyword evidence="3" id="KW-1185">Reference proteome</keyword>
<feature type="region of interest" description="Disordered" evidence="1">
    <location>
        <begin position="510"/>
        <end position="542"/>
    </location>
</feature>
<accession>A0AAV3Z5Z4</accession>
<feature type="compositionally biased region" description="Basic and acidic residues" evidence="1">
    <location>
        <begin position="372"/>
        <end position="381"/>
    </location>
</feature>
<name>A0AAV3Z5Z4_9GAST</name>
<sequence>MHYIRAEQWPNYRTHCLKPGLPGSSEPKSNGRVSPTAVSYRALGTKSPVCEKHQHAEREYSAVKAIVKAESQRKLEQALKQAQTNSSARTVCLTDMYIRPGSATATVPYDWSSTDSLTDEFNVSRTQTKQRFESVSEFGAGYRHGDGRPISANDLLPQKNRPVFLQNHATVSGPWDKEYSVQFGLDKNLFFKENIKPLKKKGSPSTSESSKRHKLIFSYLRREMMRERSVVVPLGSVPAALQVKGNITRLHNYPRQVKSAGRSQSRERFVSASPRSINSHEKDESAATDLTFKPQRPGSSTMLKPARSNSPQARPSRQIYSDPGIMTEYRLKMASLTTQPRVSTAHSLRPATAASTTRSPQEAIIGGVQPDNGHRRTDQKQTDPTSKSQMILRPKSSIGNNLPPTTKNSQYIDRVRNNGSQSREGDGQEISLKSPIRKTFDRSCGKKWTSTSSTKNPGFVKGVKYGKPVETKSLVSFEQEEASMDANNGIEGKTELSNKSSRSLTLSVFLPRESNENPHCNRADTSHHRSNDKSTTTLQYGDHQDSLKKYHEYYNNDTKYPSDLRDSPSEIPSASPLLSITVERPMTKLLLHRPQTADPISLKSRPVTGSHRQLRALHCELFGPDLCRDCQVHIERADVNTWQQAVHPNVGTDARHALSSETHRSCPSPASSGSGSDYGDPKAPFAPLTPGSAL</sequence>
<feature type="compositionally biased region" description="Basic and acidic residues" evidence="1">
    <location>
        <begin position="513"/>
        <end position="532"/>
    </location>
</feature>
<feature type="region of interest" description="Disordered" evidence="1">
    <location>
        <begin position="252"/>
        <end position="324"/>
    </location>
</feature>
<evidence type="ECO:0000313" key="2">
    <source>
        <dbReference type="EMBL" id="GFN89964.1"/>
    </source>
</evidence>